<reference evidence="1 2" key="1">
    <citation type="submission" date="2016-11" db="EMBL/GenBank/DDBJ databases">
        <authorList>
            <person name="Jaros S."/>
            <person name="Januszkiewicz K."/>
            <person name="Wedrychowicz H."/>
        </authorList>
    </citation>
    <scope>NUCLEOTIDE SEQUENCE [LARGE SCALE GENOMIC DNA]</scope>
    <source>
        <strain evidence="1 2">DSM 2631</strain>
    </source>
</reference>
<dbReference type="STRING" id="1533.SAMN05443638_11118"/>
<dbReference type="RefSeq" id="WP_072895470.1">
    <property type="nucleotide sequence ID" value="NZ_FQVM01000011.1"/>
</dbReference>
<dbReference type="EMBL" id="FQVM01000011">
    <property type="protein sequence ID" value="SHE77740.1"/>
    <property type="molecule type" value="Genomic_DNA"/>
</dbReference>
<accession>A0A1M4W9A8</accession>
<dbReference type="OrthoDB" id="362018at2"/>
<evidence type="ECO:0000313" key="2">
    <source>
        <dbReference type="Proteomes" id="UP000184035"/>
    </source>
</evidence>
<dbReference type="Proteomes" id="UP000184035">
    <property type="component" value="Unassembled WGS sequence"/>
</dbReference>
<dbReference type="AlphaFoldDB" id="A0A1M4W9A8"/>
<keyword evidence="2" id="KW-1185">Reference proteome</keyword>
<organism evidence="1 2">
    <name type="scientific">Clostridium fallax</name>
    <dbReference type="NCBI Taxonomy" id="1533"/>
    <lineage>
        <taxon>Bacteria</taxon>
        <taxon>Bacillati</taxon>
        <taxon>Bacillota</taxon>
        <taxon>Clostridia</taxon>
        <taxon>Eubacteriales</taxon>
        <taxon>Clostridiaceae</taxon>
        <taxon>Clostridium</taxon>
    </lineage>
</organism>
<proteinExistence type="predicted"/>
<evidence type="ECO:0000313" key="1">
    <source>
        <dbReference type="EMBL" id="SHE77740.1"/>
    </source>
</evidence>
<sequence>MVKNIIVDLETIEGMLYFWQAASEKENVSETFFYDMSDMDGFNLIYDKDFTKESVRKVLSAIKNRELLSGADKKEKRFWNYNMWVMEDLEYTKAMADPVKHLNLDSIIEELNKEVPNGKFEELKVFFVPLHLEDYYIKGNSLIINFFKVKPNDFEDGANIGGVPLEKYVKDKLVELLKK</sequence>
<name>A0A1M4W9A8_9CLOT</name>
<gene>
    <name evidence="1" type="ORF">SAMN05443638_11118</name>
</gene>
<protein>
    <submittedName>
        <fullName evidence="1">Uncharacterized protein</fullName>
    </submittedName>
</protein>